<dbReference type="EMBL" id="CABN01000067">
    <property type="protein sequence ID" value="CBH99909.1"/>
    <property type="molecule type" value="Genomic_DNA"/>
</dbReference>
<gene>
    <name evidence="1" type="ORF">CARN3_0875</name>
</gene>
<organism evidence="1">
    <name type="scientific">mine drainage metagenome</name>
    <dbReference type="NCBI Taxonomy" id="410659"/>
    <lineage>
        <taxon>unclassified sequences</taxon>
        <taxon>metagenomes</taxon>
        <taxon>ecological metagenomes</taxon>
    </lineage>
</organism>
<comment type="caution">
    <text evidence="1">The sequence shown here is derived from an EMBL/GenBank/DDBJ whole genome shotgun (WGS) entry which is preliminary data.</text>
</comment>
<sequence length="147" mass="15730">MGGNYTQTGAKYFAVVVGYVLSVVTTEGEGVDGACVVIANLALRWLRDGYEGFCSYPCPLPTHAAQNAAWMGHGEWWLGWEGQRHWVGSLATPGFRKPHISEARCGAPAQIQMVELSGGGLSVISSGRMILPNSISQAYTQTTSLPL</sequence>
<proteinExistence type="predicted"/>
<evidence type="ECO:0000313" key="1">
    <source>
        <dbReference type="EMBL" id="CBH99909.1"/>
    </source>
</evidence>
<protein>
    <submittedName>
        <fullName evidence="1">Uncharacterized protein</fullName>
    </submittedName>
</protein>
<name>E6PYA0_9ZZZZ</name>
<dbReference type="AlphaFoldDB" id="E6PYA0"/>
<accession>E6PYA0</accession>
<reference evidence="1" key="1">
    <citation type="submission" date="2009-10" db="EMBL/GenBank/DDBJ databases">
        <title>Diversity of trophic interactions inside an arsenic-rich microbial ecosystem.</title>
        <authorList>
            <person name="Bertin P.N."/>
            <person name="Heinrich-Salmeron A."/>
            <person name="Pelletier E."/>
            <person name="Goulhen-Chollet F."/>
            <person name="Arsene-Ploetze F."/>
            <person name="Gallien S."/>
            <person name="Calteau A."/>
            <person name="Vallenet D."/>
            <person name="Casiot C."/>
            <person name="Chane-Woon-Ming B."/>
            <person name="Giloteaux L."/>
            <person name="Barakat M."/>
            <person name="Bonnefoy V."/>
            <person name="Bruneel O."/>
            <person name="Chandler M."/>
            <person name="Cleiss J."/>
            <person name="Duran R."/>
            <person name="Elbaz-Poulichet F."/>
            <person name="Fonknechten N."/>
            <person name="Lauga B."/>
            <person name="Mornico D."/>
            <person name="Ortet P."/>
            <person name="Schaeffer C."/>
            <person name="Siguier P."/>
            <person name="Alexander Thil Smith A."/>
            <person name="Van Dorsselaer A."/>
            <person name="Weissenbach J."/>
            <person name="Medigue C."/>
            <person name="Le Paslier D."/>
        </authorList>
    </citation>
    <scope>NUCLEOTIDE SEQUENCE</scope>
</reference>